<dbReference type="PANTHER" id="PTHR42696">
    <property type="entry name" value="ASPARTATE AMMONIA-LYASE"/>
    <property type="match status" value="1"/>
</dbReference>
<dbReference type="GO" id="GO:0008797">
    <property type="term" value="F:aspartate ammonia-lyase activity"/>
    <property type="evidence" value="ECO:0007669"/>
    <property type="project" value="TreeGrafter"/>
</dbReference>
<organism evidence="4 5">
    <name type="scientific">Paenibacillus thalictri</name>
    <dbReference type="NCBI Taxonomy" id="2527873"/>
    <lineage>
        <taxon>Bacteria</taxon>
        <taxon>Bacillati</taxon>
        <taxon>Bacillota</taxon>
        <taxon>Bacilli</taxon>
        <taxon>Bacillales</taxon>
        <taxon>Paenibacillaceae</taxon>
        <taxon>Paenibacillus</taxon>
    </lineage>
</organism>
<reference evidence="4 5" key="1">
    <citation type="submission" date="2019-02" db="EMBL/GenBank/DDBJ databases">
        <title>Paenibacillus sp. nov., isolated from surface-sterilized tissue of Thalictrum simplex L.</title>
        <authorList>
            <person name="Tuo L."/>
        </authorList>
    </citation>
    <scope>NUCLEOTIDE SEQUENCE [LARGE SCALE GENOMIC DNA]</scope>
    <source>
        <strain evidence="4 5">N2SHLJ1</strain>
    </source>
</reference>
<protein>
    <submittedName>
        <fullName evidence="4">Aspartate ammonia-lyase</fullName>
    </submittedName>
</protein>
<evidence type="ECO:0000313" key="4">
    <source>
        <dbReference type="EMBL" id="TBL81002.1"/>
    </source>
</evidence>
<sequence>MTDQSSGPFRLERDMIGELAVPMEAYYGINTLRTCRNLSFSRRQLGSYPGYIRSLALVKKAAALANLEAGELDGDRAHLIATACDSLAGGEYADQFPVDVLHGGGGIGINMNINEVIANIGNVSAGHKLGDNEPLHPVEHVNMSQSTSDVCHTAMRMTLVGAWAGLKQELDGLHGLAKMKAAEFAEVRTIARTCLQDGMPVSYGDTFGGYAALFARRIGALDNAFGKLQKVNLGGTVIGSGLGAPEAYRRMVMEKLRAVTGESYVWRESLYDAAQNPDDLAEVSAQLALLAQALLKVAKDFRLLSSGPEAGFAELILPSVQAGSSFFPGKVNPVVAETLIQCCFQVMGCDRVVQAAAEHGELNLNVWEPAAGINILEAVQMLEAAVRQFAEKCFSSVTVNRERCEAYAGSLIPLVVEMKEIYGYAAVSSLLKEAKQQGKDPKTWLKQGGERDGAGVSGLGERMAEDN</sequence>
<proteinExistence type="predicted"/>
<evidence type="ECO:0000313" key="5">
    <source>
        <dbReference type="Proteomes" id="UP000293142"/>
    </source>
</evidence>
<dbReference type="GO" id="GO:0006531">
    <property type="term" value="P:aspartate metabolic process"/>
    <property type="evidence" value="ECO:0007669"/>
    <property type="project" value="TreeGrafter"/>
</dbReference>
<keyword evidence="5" id="KW-1185">Reference proteome</keyword>
<feature type="compositionally biased region" description="Basic and acidic residues" evidence="2">
    <location>
        <begin position="439"/>
        <end position="453"/>
    </location>
</feature>
<comment type="caution">
    <text evidence="4">The sequence shown here is derived from an EMBL/GenBank/DDBJ whole genome shotgun (WGS) entry which is preliminary data.</text>
</comment>
<evidence type="ECO:0000259" key="3">
    <source>
        <dbReference type="Pfam" id="PF00206"/>
    </source>
</evidence>
<dbReference type="GO" id="GO:0005829">
    <property type="term" value="C:cytosol"/>
    <property type="evidence" value="ECO:0007669"/>
    <property type="project" value="TreeGrafter"/>
</dbReference>
<dbReference type="InterPro" id="IPR008948">
    <property type="entry name" value="L-Aspartase-like"/>
</dbReference>
<name>A0A4V2J4S1_9BACL</name>
<dbReference type="RefSeq" id="WP_131011716.1">
    <property type="nucleotide sequence ID" value="NZ_SIRE01000003.1"/>
</dbReference>
<dbReference type="AlphaFoldDB" id="A0A4V2J4S1"/>
<dbReference type="InterPro" id="IPR051546">
    <property type="entry name" value="Aspartate_Ammonia-Lyase"/>
</dbReference>
<dbReference type="InterPro" id="IPR022761">
    <property type="entry name" value="Fumarate_lyase_N"/>
</dbReference>
<dbReference type="SUPFAM" id="SSF48557">
    <property type="entry name" value="L-aspartase-like"/>
    <property type="match status" value="1"/>
</dbReference>
<dbReference type="OrthoDB" id="9802809at2"/>
<feature type="domain" description="Fumarate lyase N-terminal" evidence="3">
    <location>
        <begin position="17"/>
        <end position="348"/>
    </location>
</feature>
<dbReference type="PRINTS" id="PR00149">
    <property type="entry name" value="FUMRATELYASE"/>
</dbReference>
<dbReference type="Gene3D" id="1.20.200.10">
    <property type="entry name" value="Fumarase/aspartase (Central domain)"/>
    <property type="match status" value="1"/>
</dbReference>
<gene>
    <name evidence="4" type="ORF">EYB31_02575</name>
</gene>
<keyword evidence="1 4" id="KW-0456">Lyase</keyword>
<dbReference type="EMBL" id="SIRE01000003">
    <property type="protein sequence ID" value="TBL81002.1"/>
    <property type="molecule type" value="Genomic_DNA"/>
</dbReference>
<dbReference type="Proteomes" id="UP000293142">
    <property type="component" value="Unassembled WGS sequence"/>
</dbReference>
<evidence type="ECO:0000256" key="1">
    <source>
        <dbReference type="ARBA" id="ARBA00023239"/>
    </source>
</evidence>
<dbReference type="InterPro" id="IPR000362">
    <property type="entry name" value="Fumarate_lyase_fam"/>
</dbReference>
<feature type="region of interest" description="Disordered" evidence="2">
    <location>
        <begin position="439"/>
        <end position="467"/>
    </location>
</feature>
<accession>A0A4V2J4S1</accession>
<dbReference type="PANTHER" id="PTHR42696:SF2">
    <property type="entry name" value="ASPARTATE AMMONIA-LYASE"/>
    <property type="match status" value="1"/>
</dbReference>
<dbReference type="Gene3D" id="1.10.275.10">
    <property type="entry name" value="Fumarase/aspartase (N-terminal domain)"/>
    <property type="match status" value="1"/>
</dbReference>
<dbReference type="Pfam" id="PF00206">
    <property type="entry name" value="Lyase_1"/>
    <property type="match status" value="1"/>
</dbReference>
<dbReference type="InterPro" id="IPR024083">
    <property type="entry name" value="Fumarase/histidase_N"/>
</dbReference>
<evidence type="ECO:0000256" key="2">
    <source>
        <dbReference type="SAM" id="MobiDB-lite"/>
    </source>
</evidence>